<protein>
    <recommendedName>
        <fullName evidence="4">Thiamine phosphate synthase/TenI domain-containing protein</fullName>
    </recommendedName>
</protein>
<sequence>MTALLGIATRLKLARLIHIVPDAPDLVPVLAPASYLGGADVVMLDETLPESYRDAASGAQMAEIRIAARQSQGLTGYLGRPARAAELNADLVCLSEDRHDPKKARPALGEWTQIGRRCNSAAEIDAALADAEVGFLLVGPGRDHLLHAAKAAPADDPASKPWFAVGGITLASLDAVLRTGAMRVAVGGAITHASDPEGAAQAFKERLRDAWNANPKMEAVTKAAFGGDVVLELDPNTGAPKPTDLSL</sequence>
<organism evidence="5 6">
    <name type="scientific">Propioniciclava coleopterorum</name>
    <dbReference type="NCBI Taxonomy" id="2714937"/>
    <lineage>
        <taxon>Bacteria</taxon>
        <taxon>Bacillati</taxon>
        <taxon>Actinomycetota</taxon>
        <taxon>Actinomycetes</taxon>
        <taxon>Propionibacteriales</taxon>
        <taxon>Propionibacteriaceae</taxon>
        <taxon>Propioniciclava</taxon>
    </lineage>
</organism>
<gene>
    <name evidence="5" type="ORF">G7070_12505</name>
</gene>
<keyword evidence="3" id="KW-0784">Thiamine biosynthesis</keyword>
<evidence type="ECO:0000256" key="3">
    <source>
        <dbReference type="ARBA" id="ARBA00022977"/>
    </source>
</evidence>
<dbReference type="InterPro" id="IPR036206">
    <property type="entry name" value="ThiamineP_synth_sf"/>
</dbReference>
<name>A0A6G7Y8D2_9ACTN</name>
<dbReference type="GO" id="GO:0009228">
    <property type="term" value="P:thiamine biosynthetic process"/>
    <property type="evidence" value="ECO:0007669"/>
    <property type="project" value="UniProtKB-KW"/>
</dbReference>
<comment type="function">
    <text evidence="1">Condenses 4-methyl-5-(beta-hydroxyethyl)thiazole monophosphate (THZ-P) and 2-methyl-4-amino-5-hydroxymethyl pyrimidine pyrophosphate (HMP-PP) to form thiamine monophosphate (TMP).</text>
</comment>
<evidence type="ECO:0000256" key="2">
    <source>
        <dbReference type="ARBA" id="ARBA00004948"/>
    </source>
</evidence>
<dbReference type="Proteomes" id="UP000501058">
    <property type="component" value="Chromosome"/>
</dbReference>
<dbReference type="AlphaFoldDB" id="A0A6G7Y8D2"/>
<evidence type="ECO:0000313" key="5">
    <source>
        <dbReference type="EMBL" id="QIK72936.1"/>
    </source>
</evidence>
<comment type="pathway">
    <text evidence="2">Cofactor biosynthesis; thiamine diphosphate biosynthesis.</text>
</comment>
<dbReference type="GO" id="GO:0005737">
    <property type="term" value="C:cytoplasm"/>
    <property type="evidence" value="ECO:0007669"/>
    <property type="project" value="TreeGrafter"/>
</dbReference>
<dbReference type="RefSeq" id="WP_166234008.1">
    <property type="nucleotide sequence ID" value="NZ_CP049865.1"/>
</dbReference>
<dbReference type="Gene3D" id="3.20.20.70">
    <property type="entry name" value="Aldolase class I"/>
    <property type="match status" value="1"/>
</dbReference>
<dbReference type="CDD" id="cd00564">
    <property type="entry name" value="TMP_TenI"/>
    <property type="match status" value="1"/>
</dbReference>
<dbReference type="GO" id="GO:0004789">
    <property type="term" value="F:thiamine-phosphate diphosphorylase activity"/>
    <property type="evidence" value="ECO:0007669"/>
    <property type="project" value="TreeGrafter"/>
</dbReference>
<dbReference type="PANTHER" id="PTHR20857">
    <property type="entry name" value="THIAMINE-PHOSPHATE PYROPHOSPHORYLASE"/>
    <property type="match status" value="1"/>
</dbReference>
<dbReference type="PANTHER" id="PTHR20857:SF15">
    <property type="entry name" value="THIAMINE-PHOSPHATE SYNTHASE"/>
    <property type="match status" value="1"/>
</dbReference>
<keyword evidence="6" id="KW-1185">Reference proteome</keyword>
<accession>A0A6G7Y8D2</accession>
<dbReference type="InterPro" id="IPR022998">
    <property type="entry name" value="ThiamineP_synth_TenI"/>
</dbReference>
<dbReference type="Pfam" id="PF02581">
    <property type="entry name" value="TMP-TENI"/>
    <property type="match status" value="1"/>
</dbReference>
<dbReference type="EMBL" id="CP049865">
    <property type="protein sequence ID" value="QIK72936.1"/>
    <property type="molecule type" value="Genomic_DNA"/>
</dbReference>
<feature type="domain" description="Thiamine phosphate synthase/TenI" evidence="4">
    <location>
        <begin position="37"/>
        <end position="190"/>
    </location>
</feature>
<dbReference type="SUPFAM" id="SSF51391">
    <property type="entry name" value="Thiamin phosphate synthase"/>
    <property type="match status" value="1"/>
</dbReference>
<evidence type="ECO:0000313" key="6">
    <source>
        <dbReference type="Proteomes" id="UP000501058"/>
    </source>
</evidence>
<reference evidence="5 6" key="1">
    <citation type="submission" date="2020-03" db="EMBL/GenBank/DDBJ databases">
        <title>Propioniciclava sp. nov., isolated from Hydrophilus acuminatus.</title>
        <authorList>
            <person name="Hyun D.-W."/>
            <person name="Bae J.-W."/>
        </authorList>
    </citation>
    <scope>NUCLEOTIDE SEQUENCE [LARGE SCALE GENOMIC DNA]</scope>
    <source>
        <strain evidence="5 6">HDW11</strain>
    </source>
</reference>
<dbReference type="KEGG" id="prv:G7070_12505"/>
<proteinExistence type="predicted"/>
<evidence type="ECO:0000259" key="4">
    <source>
        <dbReference type="Pfam" id="PF02581"/>
    </source>
</evidence>
<evidence type="ECO:0000256" key="1">
    <source>
        <dbReference type="ARBA" id="ARBA00003814"/>
    </source>
</evidence>
<dbReference type="InterPro" id="IPR013785">
    <property type="entry name" value="Aldolase_TIM"/>
</dbReference>